<evidence type="ECO:0000256" key="5">
    <source>
        <dbReference type="ARBA" id="ARBA00022694"/>
    </source>
</evidence>
<evidence type="ECO:0000256" key="2">
    <source>
        <dbReference type="ARBA" id="ARBA00007599"/>
    </source>
</evidence>
<dbReference type="Pfam" id="PF02367">
    <property type="entry name" value="TsaE"/>
    <property type="match status" value="1"/>
</dbReference>
<evidence type="ECO:0000256" key="6">
    <source>
        <dbReference type="ARBA" id="ARBA00022723"/>
    </source>
</evidence>
<organism evidence="11 12">
    <name type="scientific">Candidatus Scatenecus faecavium</name>
    <dbReference type="NCBI Taxonomy" id="2840915"/>
    <lineage>
        <taxon>Bacteria</taxon>
        <taxon>Candidatus Scatenecus</taxon>
    </lineage>
</organism>
<comment type="subcellular location">
    <subcellularLocation>
        <location evidence="1">Cytoplasm</location>
    </subcellularLocation>
</comment>
<evidence type="ECO:0000313" key="12">
    <source>
        <dbReference type="Proteomes" id="UP000824139"/>
    </source>
</evidence>
<evidence type="ECO:0000256" key="10">
    <source>
        <dbReference type="ARBA" id="ARBA00032441"/>
    </source>
</evidence>
<evidence type="ECO:0000256" key="4">
    <source>
        <dbReference type="ARBA" id="ARBA00022490"/>
    </source>
</evidence>
<evidence type="ECO:0000256" key="9">
    <source>
        <dbReference type="ARBA" id="ARBA00022842"/>
    </source>
</evidence>
<dbReference type="GO" id="GO:0005524">
    <property type="term" value="F:ATP binding"/>
    <property type="evidence" value="ECO:0007669"/>
    <property type="project" value="UniProtKB-KW"/>
</dbReference>
<keyword evidence="4" id="KW-0963">Cytoplasm</keyword>
<protein>
    <recommendedName>
        <fullName evidence="3">tRNA threonylcarbamoyladenosine biosynthesis protein TsaE</fullName>
    </recommendedName>
    <alternativeName>
        <fullName evidence="10">t(6)A37 threonylcarbamoyladenosine biosynthesis protein TsaE</fullName>
    </alternativeName>
</protein>
<accession>A0A9D1FVV5</accession>
<dbReference type="Gene3D" id="3.40.50.300">
    <property type="entry name" value="P-loop containing nucleotide triphosphate hydrolases"/>
    <property type="match status" value="1"/>
</dbReference>
<dbReference type="InterPro" id="IPR003442">
    <property type="entry name" value="T6A_TsaE"/>
</dbReference>
<reference evidence="11" key="2">
    <citation type="journal article" date="2021" name="PeerJ">
        <title>Extensive microbial diversity within the chicken gut microbiome revealed by metagenomics and culture.</title>
        <authorList>
            <person name="Gilroy R."/>
            <person name="Ravi A."/>
            <person name="Getino M."/>
            <person name="Pursley I."/>
            <person name="Horton D.L."/>
            <person name="Alikhan N.F."/>
            <person name="Baker D."/>
            <person name="Gharbi K."/>
            <person name="Hall N."/>
            <person name="Watson M."/>
            <person name="Adriaenssens E.M."/>
            <person name="Foster-Nyarko E."/>
            <person name="Jarju S."/>
            <person name="Secka A."/>
            <person name="Antonio M."/>
            <person name="Oren A."/>
            <person name="Chaudhuri R.R."/>
            <person name="La Ragione R."/>
            <person name="Hildebrand F."/>
            <person name="Pallen M.J."/>
        </authorList>
    </citation>
    <scope>NUCLEOTIDE SEQUENCE</scope>
    <source>
        <strain evidence="11">CHK152-2994</strain>
    </source>
</reference>
<dbReference type="PANTHER" id="PTHR33540">
    <property type="entry name" value="TRNA THREONYLCARBAMOYLADENOSINE BIOSYNTHESIS PROTEIN TSAE"/>
    <property type="match status" value="1"/>
</dbReference>
<dbReference type="EMBL" id="DVJO01000102">
    <property type="protein sequence ID" value="HIS82905.1"/>
    <property type="molecule type" value="Genomic_DNA"/>
</dbReference>
<name>A0A9D1FVV5_9BACT</name>
<dbReference type="Proteomes" id="UP000824139">
    <property type="component" value="Unassembled WGS sequence"/>
</dbReference>
<evidence type="ECO:0000256" key="3">
    <source>
        <dbReference type="ARBA" id="ARBA00019010"/>
    </source>
</evidence>
<dbReference type="NCBIfam" id="TIGR00150">
    <property type="entry name" value="T6A_YjeE"/>
    <property type="match status" value="1"/>
</dbReference>
<evidence type="ECO:0000313" key="11">
    <source>
        <dbReference type="EMBL" id="HIS82905.1"/>
    </source>
</evidence>
<dbReference type="GO" id="GO:0046872">
    <property type="term" value="F:metal ion binding"/>
    <property type="evidence" value="ECO:0007669"/>
    <property type="project" value="UniProtKB-KW"/>
</dbReference>
<keyword evidence="7" id="KW-0547">Nucleotide-binding</keyword>
<evidence type="ECO:0000256" key="7">
    <source>
        <dbReference type="ARBA" id="ARBA00022741"/>
    </source>
</evidence>
<evidence type="ECO:0000256" key="8">
    <source>
        <dbReference type="ARBA" id="ARBA00022840"/>
    </source>
</evidence>
<comment type="similarity">
    <text evidence="2">Belongs to the TsaE family.</text>
</comment>
<comment type="caution">
    <text evidence="11">The sequence shown here is derived from an EMBL/GenBank/DDBJ whole genome shotgun (WGS) entry which is preliminary data.</text>
</comment>
<gene>
    <name evidence="11" type="primary">tsaE</name>
    <name evidence="11" type="ORF">IAD41_04790</name>
</gene>
<keyword evidence="8" id="KW-0067">ATP-binding</keyword>
<reference evidence="11" key="1">
    <citation type="submission" date="2020-10" db="EMBL/GenBank/DDBJ databases">
        <authorList>
            <person name="Gilroy R."/>
        </authorList>
    </citation>
    <scope>NUCLEOTIDE SEQUENCE</scope>
    <source>
        <strain evidence="11">CHK152-2994</strain>
    </source>
</reference>
<dbReference type="AlphaFoldDB" id="A0A9D1FVV5"/>
<keyword evidence="9" id="KW-0460">Magnesium</keyword>
<sequence length="159" mass="18360">MNNKNIYEKVCKNLEETKELAYRFAKLAEGGCFVSLYGEIGAGKTAFVKLAAEALDVKEKVTSPSFVILNEYHTARIPIYHFDLYRLENEGVSTILDELREYSEGKQLTFVEWAEFSQDEIPFNHMKINVTYEEDDSRKYSFEAFGEDNIKITEGLKNE</sequence>
<dbReference type="GO" id="GO:0002949">
    <property type="term" value="P:tRNA threonylcarbamoyladenosine modification"/>
    <property type="evidence" value="ECO:0007669"/>
    <property type="project" value="InterPro"/>
</dbReference>
<keyword evidence="5" id="KW-0819">tRNA processing</keyword>
<dbReference type="SUPFAM" id="SSF52540">
    <property type="entry name" value="P-loop containing nucleoside triphosphate hydrolases"/>
    <property type="match status" value="1"/>
</dbReference>
<dbReference type="InterPro" id="IPR027417">
    <property type="entry name" value="P-loop_NTPase"/>
</dbReference>
<evidence type="ECO:0000256" key="1">
    <source>
        <dbReference type="ARBA" id="ARBA00004496"/>
    </source>
</evidence>
<dbReference type="GO" id="GO:0005737">
    <property type="term" value="C:cytoplasm"/>
    <property type="evidence" value="ECO:0007669"/>
    <property type="project" value="UniProtKB-SubCell"/>
</dbReference>
<dbReference type="PANTHER" id="PTHR33540:SF2">
    <property type="entry name" value="TRNA THREONYLCARBAMOYLADENOSINE BIOSYNTHESIS PROTEIN TSAE"/>
    <property type="match status" value="1"/>
</dbReference>
<proteinExistence type="inferred from homology"/>
<keyword evidence="6" id="KW-0479">Metal-binding</keyword>